<keyword evidence="2" id="KW-1185">Reference proteome</keyword>
<gene>
    <name evidence="1" type="ORF">CHLRE_16g677920v5</name>
</gene>
<evidence type="ECO:0000313" key="1">
    <source>
        <dbReference type="EMBL" id="PNW72204.1"/>
    </source>
</evidence>
<name>A0A2K3CV94_CHLRE</name>
<sequence>MRPRTVACCLSQASGSSDERFYEPALSFPSAIGKPEVDAVKAMVQNNFSDEVILSILQALVAKAVAPVKDELVLRNMMLNTQVSELNTQVGEPNTQVGEPNTQVGELNTQVGELNTQVARLQGELNLTMAQYLNILGLLHMRGLMEYIQDTMHTRTNVQWDTTKAKDCWRAYLGERKNLQECLKKNNVSSTDAPDALTKMYGTLSTAVYDSRSPEEYQQTNTKLYIGPPLQDSRQRAMMACLCKDVNVAYDYRV</sequence>
<proteinExistence type="predicted"/>
<organism evidence="1 2">
    <name type="scientific">Chlamydomonas reinhardtii</name>
    <name type="common">Chlamydomonas smithii</name>
    <dbReference type="NCBI Taxonomy" id="3055"/>
    <lineage>
        <taxon>Eukaryota</taxon>
        <taxon>Viridiplantae</taxon>
        <taxon>Chlorophyta</taxon>
        <taxon>core chlorophytes</taxon>
        <taxon>Chlorophyceae</taxon>
        <taxon>CS clade</taxon>
        <taxon>Chlamydomonadales</taxon>
        <taxon>Chlamydomonadaceae</taxon>
        <taxon>Chlamydomonas</taxon>
    </lineage>
</organism>
<dbReference type="Proteomes" id="UP000006906">
    <property type="component" value="Chromosome 16"/>
</dbReference>
<accession>A0A2K3CV94</accession>
<dbReference type="GeneID" id="5721510"/>
<dbReference type="InParanoid" id="A0A2K3CV94"/>
<reference evidence="1 2" key="1">
    <citation type="journal article" date="2007" name="Science">
        <title>The Chlamydomonas genome reveals the evolution of key animal and plant functions.</title>
        <authorList>
            <person name="Merchant S.S."/>
            <person name="Prochnik S.E."/>
            <person name="Vallon O."/>
            <person name="Harris E.H."/>
            <person name="Karpowicz S.J."/>
            <person name="Witman G.B."/>
            <person name="Terry A."/>
            <person name="Salamov A."/>
            <person name="Fritz-Laylin L.K."/>
            <person name="Marechal-Drouard L."/>
            <person name="Marshall W.F."/>
            <person name="Qu L.H."/>
            <person name="Nelson D.R."/>
            <person name="Sanderfoot A.A."/>
            <person name="Spalding M.H."/>
            <person name="Kapitonov V.V."/>
            <person name="Ren Q."/>
            <person name="Ferris P."/>
            <person name="Lindquist E."/>
            <person name="Shapiro H."/>
            <person name="Lucas S.M."/>
            <person name="Grimwood J."/>
            <person name="Schmutz J."/>
            <person name="Cardol P."/>
            <person name="Cerutti H."/>
            <person name="Chanfreau G."/>
            <person name="Chen C.L."/>
            <person name="Cognat V."/>
            <person name="Croft M.T."/>
            <person name="Dent R."/>
            <person name="Dutcher S."/>
            <person name="Fernandez E."/>
            <person name="Fukuzawa H."/>
            <person name="Gonzalez-Ballester D."/>
            <person name="Gonzalez-Halphen D."/>
            <person name="Hallmann A."/>
            <person name="Hanikenne M."/>
            <person name="Hippler M."/>
            <person name="Inwood W."/>
            <person name="Jabbari K."/>
            <person name="Kalanon M."/>
            <person name="Kuras R."/>
            <person name="Lefebvre P.A."/>
            <person name="Lemaire S.D."/>
            <person name="Lobanov A.V."/>
            <person name="Lohr M."/>
            <person name="Manuell A."/>
            <person name="Meier I."/>
            <person name="Mets L."/>
            <person name="Mittag M."/>
            <person name="Mittelmeier T."/>
            <person name="Moroney J.V."/>
            <person name="Moseley J."/>
            <person name="Napoli C."/>
            <person name="Nedelcu A.M."/>
            <person name="Niyogi K."/>
            <person name="Novoselov S.V."/>
            <person name="Paulsen I.T."/>
            <person name="Pazour G."/>
            <person name="Purton S."/>
            <person name="Ral J.P."/>
            <person name="Riano-Pachon D.M."/>
            <person name="Riekhof W."/>
            <person name="Rymarquis L."/>
            <person name="Schroda M."/>
            <person name="Stern D."/>
            <person name="Umen J."/>
            <person name="Willows R."/>
            <person name="Wilson N."/>
            <person name="Zimmer S.L."/>
            <person name="Allmer J."/>
            <person name="Balk J."/>
            <person name="Bisova K."/>
            <person name="Chen C.J."/>
            <person name="Elias M."/>
            <person name="Gendler K."/>
            <person name="Hauser C."/>
            <person name="Lamb M.R."/>
            <person name="Ledford H."/>
            <person name="Long J.C."/>
            <person name="Minagawa J."/>
            <person name="Page M.D."/>
            <person name="Pan J."/>
            <person name="Pootakham W."/>
            <person name="Roje S."/>
            <person name="Rose A."/>
            <person name="Stahlberg E."/>
            <person name="Terauchi A.M."/>
            <person name="Yang P."/>
            <person name="Ball S."/>
            <person name="Bowler C."/>
            <person name="Dieckmann C.L."/>
            <person name="Gladyshev V.N."/>
            <person name="Green P."/>
            <person name="Jorgensen R."/>
            <person name="Mayfield S."/>
            <person name="Mueller-Roeber B."/>
            <person name="Rajamani S."/>
            <person name="Sayre R.T."/>
            <person name="Brokstein P."/>
            <person name="Dubchak I."/>
            <person name="Goodstein D."/>
            <person name="Hornick L."/>
            <person name="Huang Y.W."/>
            <person name="Jhaveri J."/>
            <person name="Luo Y."/>
            <person name="Martinez D."/>
            <person name="Ngau W.C."/>
            <person name="Otillar B."/>
            <person name="Poliakov A."/>
            <person name="Porter A."/>
            <person name="Szajkowski L."/>
            <person name="Werner G."/>
            <person name="Zhou K."/>
            <person name="Grigoriev I.V."/>
            <person name="Rokhsar D.S."/>
            <person name="Grossman A.R."/>
        </authorList>
    </citation>
    <scope>NUCLEOTIDE SEQUENCE [LARGE SCALE GENOMIC DNA]</scope>
    <source>
        <strain evidence="2">CC-503</strain>
    </source>
</reference>
<dbReference type="ExpressionAtlas" id="A0A2K3CV94">
    <property type="expression patterns" value="baseline and differential"/>
</dbReference>
<dbReference type="EMBL" id="CM008977">
    <property type="protein sequence ID" value="PNW72204.1"/>
    <property type="molecule type" value="Genomic_DNA"/>
</dbReference>
<protein>
    <submittedName>
        <fullName evidence="1">Uncharacterized protein</fullName>
    </submittedName>
</protein>
<evidence type="ECO:0000313" key="2">
    <source>
        <dbReference type="Proteomes" id="UP000006906"/>
    </source>
</evidence>
<dbReference type="Gramene" id="PNW72204">
    <property type="protein sequence ID" value="PNW72204"/>
    <property type="gene ID" value="CHLRE_16g677920v5"/>
</dbReference>
<dbReference type="PaxDb" id="3055-EDP01201"/>
<dbReference type="KEGG" id="cre:CHLRE_16g677920v5"/>
<dbReference type="Gene3D" id="1.20.5.340">
    <property type="match status" value="1"/>
</dbReference>
<dbReference type="RefSeq" id="XP_042916063.1">
    <property type="nucleotide sequence ID" value="XM_043071342.1"/>
</dbReference>
<dbReference type="AlphaFoldDB" id="A0A2K3CV94"/>